<dbReference type="EMBL" id="LHYE01000001">
    <property type="protein sequence ID" value="KXB07760.1"/>
    <property type="molecule type" value="Genomic_DNA"/>
</dbReference>
<dbReference type="AlphaFoldDB" id="A0A133VMV7"/>
<reference evidence="1 2" key="1">
    <citation type="journal article" date="2016" name="Sci. Rep.">
        <title>Metabolic traits of an uncultured archaeal lineage -MSBL1- from brine pools of the Red Sea.</title>
        <authorList>
            <person name="Mwirichia R."/>
            <person name="Alam I."/>
            <person name="Rashid M."/>
            <person name="Vinu M."/>
            <person name="Ba-Alawi W."/>
            <person name="Anthony Kamau A."/>
            <person name="Kamanda Ngugi D."/>
            <person name="Goker M."/>
            <person name="Klenk H.P."/>
            <person name="Bajic V."/>
            <person name="Stingl U."/>
        </authorList>
    </citation>
    <scope>NUCLEOTIDE SEQUENCE [LARGE SCALE GENOMIC DNA]</scope>
    <source>
        <strain evidence="1">SCGC-AAA382A20</strain>
    </source>
</reference>
<protein>
    <submittedName>
        <fullName evidence="1">Uncharacterized protein</fullName>
    </submittedName>
</protein>
<keyword evidence="2" id="KW-1185">Reference proteome</keyword>
<evidence type="ECO:0000313" key="2">
    <source>
        <dbReference type="Proteomes" id="UP000070263"/>
    </source>
</evidence>
<organism evidence="1 2">
    <name type="scientific">candidate division MSBL1 archaeon SCGC-AAA382A20</name>
    <dbReference type="NCBI Taxonomy" id="1698280"/>
    <lineage>
        <taxon>Archaea</taxon>
        <taxon>Methanobacteriati</taxon>
        <taxon>Methanobacteriota</taxon>
        <taxon>candidate division MSBL1</taxon>
    </lineage>
</organism>
<accession>A0A133VMV7</accession>
<name>A0A133VMV7_9EURY</name>
<dbReference type="Proteomes" id="UP000070263">
    <property type="component" value="Unassembled WGS sequence"/>
</dbReference>
<evidence type="ECO:0000313" key="1">
    <source>
        <dbReference type="EMBL" id="KXB07760.1"/>
    </source>
</evidence>
<sequence length="77" mass="9155">MIGVEKMANEEKAINQLDFAQRYIYRRAKVSFEKHSRNCKHQYIGPNEERKCSYSQGKQLCRFESCPLIQKREGRKA</sequence>
<proteinExistence type="predicted"/>
<comment type="caution">
    <text evidence="1">The sequence shown here is derived from an EMBL/GenBank/DDBJ whole genome shotgun (WGS) entry which is preliminary data.</text>
</comment>
<gene>
    <name evidence="1" type="ORF">AKJ51_00160</name>
</gene>